<sequence length="60" mass="7009">MYKSRSRSRLTISFSCYDAAFSTRCSPTIPLFWSADDSYEDCSRRRRHHHHAAISKVLSL</sequence>
<accession>A0A0R0G5Q6</accession>
<organism evidence="1">
    <name type="scientific">Glycine max</name>
    <name type="common">Soybean</name>
    <name type="synonym">Glycine hispida</name>
    <dbReference type="NCBI Taxonomy" id="3847"/>
    <lineage>
        <taxon>Eukaryota</taxon>
        <taxon>Viridiplantae</taxon>
        <taxon>Streptophyta</taxon>
        <taxon>Embryophyta</taxon>
        <taxon>Tracheophyta</taxon>
        <taxon>Spermatophyta</taxon>
        <taxon>Magnoliopsida</taxon>
        <taxon>eudicotyledons</taxon>
        <taxon>Gunneridae</taxon>
        <taxon>Pentapetalae</taxon>
        <taxon>rosids</taxon>
        <taxon>fabids</taxon>
        <taxon>Fabales</taxon>
        <taxon>Fabaceae</taxon>
        <taxon>Papilionoideae</taxon>
        <taxon>50 kb inversion clade</taxon>
        <taxon>NPAAA clade</taxon>
        <taxon>indigoferoid/millettioid clade</taxon>
        <taxon>Phaseoleae</taxon>
        <taxon>Glycine</taxon>
        <taxon>Glycine subgen. Soja</taxon>
    </lineage>
</organism>
<reference evidence="2" key="2">
    <citation type="submission" date="2018-02" db="UniProtKB">
        <authorList>
            <consortium name="EnsemblPlants"/>
        </authorList>
    </citation>
    <scope>IDENTIFICATION</scope>
    <source>
        <strain evidence="2">Williams 82</strain>
    </source>
</reference>
<name>A0A0R0G5Q6_SOYBN</name>
<keyword evidence="3" id="KW-1185">Reference proteome</keyword>
<gene>
    <name evidence="1" type="ORF">GLYMA_15G246300</name>
</gene>
<protein>
    <submittedName>
        <fullName evidence="1 2">Uncharacterized protein</fullName>
    </submittedName>
</protein>
<dbReference type="EnsemblPlants" id="KRH13530">
    <property type="protein sequence ID" value="KRH13530"/>
    <property type="gene ID" value="GLYMA_15G246300"/>
</dbReference>
<dbReference type="AlphaFoldDB" id="A0A0R0G5Q6"/>
<dbReference type="InParanoid" id="A0A0R0G5Q6"/>
<evidence type="ECO:0000313" key="3">
    <source>
        <dbReference type="Proteomes" id="UP000008827"/>
    </source>
</evidence>
<dbReference type="Proteomes" id="UP000008827">
    <property type="component" value="Chromosome 15"/>
</dbReference>
<reference evidence="1" key="3">
    <citation type="submission" date="2018-07" db="EMBL/GenBank/DDBJ databases">
        <title>WGS assembly of Glycine max.</title>
        <authorList>
            <person name="Schmutz J."/>
            <person name="Cannon S."/>
            <person name="Schlueter J."/>
            <person name="Ma J."/>
            <person name="Mitros T."/>
            <person name="Nelson W."/>
            <person name="Hyten D."/>
            <person name="Song Q."/>
            <person name="Thelen J."/>
            <person name="Cheng J."/>
            <person name="Xu D."/>
            <person name="Hellsten U."/>
            <person name="May G."/>
            <person name="Yu Y."/>
            <person name="Sakurai T."/>
            <person name="Umezawa T."/>
            <person name="Bhattacharyya M."/>
            <person name="Sandhu D."/>
            <person name="Valliyodan B."/>
            <person name="Lindquist E."/>
            <person name="Peto M."/>
            <person name="Grant D."/>
            <person name="Shu S."/>
            <person name="Goodstein D."/>
            <person name="Barry K."/>
            <person name="Futrell-Griggs M."/>
            <person name="Abernathy B."/>
            <person name="Du J."/>
            <person name="Tian Z."/>
            <person name="Zhu L."/>
            <person name="Gill N."/>
            <person name="Joshi T."/>
            <person name="Libault M."/>
            <person name="Sethuraman A."/>
            <person name="Zhang X."/>
            <person name="Shinozaki K."/>
            <person name="Nguyen H."/>
            <person name="Wing R."/>
            <person name="Cregan P."/>
            <person name="Specht J."/>
            <person name="Grimwood J."/>
            <person name="Rokhsar D."/>
            <person name="Stacey G."/>
            <person name="Shoemaker R."/>
            <person name="Jackson S."/>
        </authorList>
    </citation>
    <scope>NUCLEOTIDE SEQUENCE</scope>
    <source>
        <tissue evidence="1">Callus</tissue>
    </source>
</reference>
<evidence type="ECO:0000313" key="1">
    <source>
        <dbReference type="EMBL" id="KRH13530.1"/>
    </source>
</evidence>
<proteinExistence type="predicted"/>
<reference evidence="1 2" key="1">
    <citation type="journal article" date="2010" name="Nature">
        <title>Genome sequence of the palaeopolyploid soybean.</title>
        <authorList>
            <person name="Schmutz J."/>
            <person name="Cannon S.B."/>
            <person name="Schlueter J."/>
            <person name="Ma J."/>
            <person name="Mitros T."/>
            <person name="Nelson W."/>
            <person name="Hyten D.L."/>
            <person name="Song Q."/>
            <person name="Thelen J.J."/>
            <person name="Cheng J."/>
            <person name="Xu D."/>
            <person name="Hellsten U."/>
            <person name="May G.D."/>
            <person name="Yu Y."/>
            <person name="Sakurai T."/>
            <person name="Umezawa T."/>
            <person name="Bhattacharyya M.K."/>
            <person name="Sandhu D."/>
            <person name="Valliyodan B."/>
            <person name="Lindquist E."/>
            <person name="Peto M."/>
            <person name="Grant D."/>
            <person name="Shu S."/>
            <person name="Goodstein D."/>
            <person name="Barry K."/>
            <person name="Futrell-Griggs M."/>
            <person name="Abernathy B."/>
            <person name="Du J."/>
            <person name="Tian Z."/>
            <person name="Zhu L."/>
            <person name="Gill N."/>
            <person name="Joshi T."/>
            <person name="Libault M."/>
            <person name="Sethuraman A."/>
            <person name="Zhang X.-C."/>
            <person name="Shinozaki K."/>
            <person name="Nguyen H.T."/>
            <person name="Wing R.A."/>
            <person name="Cregan P."/>
            <person name="Specht J."/>
            <person name="Grimwood J."/>
            <person name="Rokhsar D."/>
            <person name="Stacey G."/>
            <person name="Shoemaker R.C."/>
            <person name="Jackson S.A."/>
        </authorList>
    </citation>
    <scope>NUCLEOTIDE SEQUENCE</scope>
    <source>
        <strain evidence="2">cv. Williams 82</strain>
        <tissue evidence="1">Callus</tissue>
    </source>
</reference>
<dbReference type="EMBL" id="CM000848">
    <property type="protein sequence ID" value="KRH13530.1"/>
    <property type="molecule type" value="Genomic_DNA"/>
</dbReference>
<dbReference type="Gramene" id="KRH13530">
    <property type="protein sequence ID" value="KRH13530"/>
    <property type="gene ID" value="GLYMA_15G246300"/>
</dbReference>
<evidence type="ECO:0000313" key="2">
    <source>
        <dbReference type="EnsemblPlants" id="KRH13530"/>
    </source>
</evidence>